<protein>
    <submittedName>
        <fullName evidence="1">Uncharacterized protein</fullName>
    </submittedName>
</protein>
<keyword evidence="2" id="KW-1185">Reference proteome</keyword>
<dbReference type="EMBL" id="BOPG01000002">
    <property type="protein sequence ID" value="GIJ52560.1"/>
    <property type="molecule type" value="Genomic_DNA"/>
</dbReference>
<name>A0A8J3YZG0_9ACTN</name>
<proteinExistence type="predicted"/>
<comment type="caution">
    <text evidence="1">The sequence shown here is derived from an EMBL/GenBank/DDBJ whole genome shotgun (WGS) entry which is preliminary data.</text>
</comment>
<dbReference type="AlphaFoldDB" id="A0A8J3YZG0"/>
<accession>A0A8J3YZG0</accession>
<dbReference type="RefSeq" id="WP_203985621.1">
    <property type="nucleotide sequence ID" value="NZ_BOPG01000002.1"/>
</dbReference>
<organism evidence="1 2">
    <name type="scientific">Virgisporangium aurantiacum</name>
    <dbReference type="NCBI Taxonomy" id="175570"/>
    <lineage>
        <taxon>Bacteria</taxon>
        <taxon>Bacillati</taxon>
        <taxon>Actinomycetota</taxon>
        <taxon>Actinomycetes</taxon>
        <taxon>Micromonosporales</taxon>
        <taxon>Micromonosporaceae</taxon>
        <taxon>Virgisporangium</taxon>
    </lineage>
</organism>
<evidence type="ECO:0000313" key="1">
    <source>
        <dbReference type="EMBL" id="GIJ52560.1"/>
    </source>
</evidence>
<dbReference type="SUPFAM" id="SSF53300">
    <property type="entry name" value="vWA-like"/>
    <property type="match status" value="1"/>
</dbReference>
<gene>
    <name evidence="1" type="ORF">Vau01_000760</name>
</gene>
<evidence type="ECO:0000313" key="2">
    <source>
        <dbReference type="Proteomes" id="UP000612585"/>
    </source>
</evidence>
<reference evidence="1" key="1">
    <citation type="submission" date="2021-01" db="EMBL/GenBank/DDBJ databases">
        <title>Whole genome shotgun sequence of Virgisporangium aurantiacum NBRC 16421.</title>
        <authorList>
            <person name="Komaki H."/>
            <person name="Tamura T."/>
        </authorList>
    </citation>
    <scope>NUCLEOTIDE SEQUENCE</scope>
    <source>
        <strain evidence="1">NBRC 16421</strain>
    </source>
</reference>
<dbReference type="Proteomes" id="UP000612585">
    <property type="component" value="Unassembled WGS sequence"/>
</dbReference>
<sequence>MNVDLIAQLAAPGEPLRVSRAGRVTGPAGADTHDAAYALDPEGYALLALLPGATNEQRAGILLRLLGASRTGLSPAARRTVERVTRVLVLGLPARTVGTVLLALRHRRANHKHVTRAALRLLVEHAEAATFVRAHRRMAVSIVEHAIGKATARGVARALRTGESLPNAPASAGAGPGASEAPPSLVAMVAALPPLLSPGAAGPRAGADTHRAFLRFASNPGLAAQRLIEVYAGAPAGADDTAVGVTPLDLDLGAERPAVVTATNRGDLAATLVHRLRGGDSPELGAAQERYLAAAAAVVPHFPGRLALVVDRSASMRGYGDREWAVRSQVDALELVLGERCAALATVPTAGDGTDLAGAVIAAARERPDLIVVVTDGYENTYPGDLARVAATLPRLGVEAAVVCCPATFSHSDDLTLRRPAPACAQRAFWHEADFASLVLWMLFQTKAAGAAEWQRAALRERLSIVEGGAA</sequence>
<dbReference type="InterPro" id="IPR036465">
    <property type="entry name" value="vWFA_dom_sf"/>
</dbReference>